<organism evidence="2 3">
    <name type="scientific">Caenorhabditis japonica</name>
    <dbReference type="NCBI Taxonomy" id="281687"/>
    <lineage>
        <taxon>Eukaryota</taxon>
        <taxon>Metazoa</taxon>
        <taxon>Ecdysozoa</taxon>
        <taxon>Nematoda</taxon>
        <taxon>Chromadorea</taxon>
        <taxon>Rhabditida</taxon>
        <taxon>Rhabditina</taxon>
        <taxon>Rhabditomorpha</taxon>
        <taxon>Rhabditoidea</taxon>
        <taxon>Rhabditidae</taxon>
        <taxon>Peloderinae</taxon>
        <taxon>Caenorhabditis</taxon>
    </lineage>
</organism>
<evidence type="ECO:0000256" key="1">
    <source>
        <dbReference type="SAM" id="Coils"/>
    </source>
</evidence>
<proteinExistence type="predicted"/>
<name>A0A8R1HTF2_CAEJA</name>
<protein>
    <submittedName>
        <fullName evidence="2">Uncharacterized protein</fullName>
    </submittedName>
</protein>
<evidence type="ECO:0000313" key="3">
    <source>
        <dbReference type="Proteomes" id="UP000005237"/>
    </source>
</evidence>
<feature type="coiled-coil region" evidence="1">
    <location>
        <begin position="156"/>
        <end position="183"/>
    </location>
</feature>
<accession>A0A8R1HTF2</accession>
<reference evidence="2" key="2">
    <citation type="submission" date="2022-06" db="UniProtKB">
        <authorList>
            <consortium name="EnsemblMetazoa"/>
        </authorList>
    </citation>
    <scope>IDENTIFICATION</scope>
    <source>
        <strain evidence="2">DF5081</strain>
    </source>
</reference>
<keyword evidence="1" id="KW-0175">Coiled coil</keyword>
<dbReference type="Proteomes" id="UP000005237">
    <property type="component" value="Unassembled WGS sequence"/>
</dbReference>
<sequence>MDRDVKWLKEQIELRQADILFYSTKTDELIEKAKKEEAHKLHSTTPHKSQKELADKVILLMVPPANQVDSYLNGQDLTMTSAAREDVLEMTEKRIILENERSMITNQIRECSLECDRLNDQWKILKGFAKSINVDVWVTEQIWTKLGLILLSFQSIRVMNDEIEQWKLKVGQLNNQIDKLQKMEDYASLANSQLRTNLAVLKPYDKEYQEFESLVESNKQLNDQLAKHEFKQKVEELKYSRDIQFVP</sequence>
<keyword evidence="3" id="KW-1185">Reference proteome</keyword>
<evidence type="ECO:0000313" key="2">
    <source>
        <dbReference type="EnsemblMetazoa" id="CJA11291.1"/>
    </source>
</evidence>
<dbReference type="AlphaFoldDB" id="A0A8R1HTF2"/>
<dbReference type="EnsemblMetazoa" id="CJA11291.1">
    <property type="protein sequence ID" value="CJA11291.1"/>
    <property type="gene ID" value="WBGene00130495"/>
</dbReference>
<reference evidence="3" key="1">
    <citation type="submission" date="2010-08" db="EMBL/GenBank/DDBJ databases">
        <authorList>
            <consortium name="Caenorhabditis japonica Sequencing Consortium"/>
            <person name="Wilson R.K."/>
        </authorList>
    </citation>
    <scope>NUCLEOTIDE SEQUENCE [LARGE SCALE GENOMIC DNA]</scope>
    <source>
        <strain evidence="3">DF5081</strain>
    </source>
</reference>